<dbReference type="SUPFAM" id="SSF49562">
    <property type="entry name" value="C2 domain (Calcium/lipid-binding domain, CaLB)"/>
    <property type="match status" value="1"/>
</dbReference>
<dbReference type="Proteomes" id="UP000276133">
    <property type="component" value="Unassembled WGS sequence"/>
</dbReference>
<dbReference type="PROSITE" id="PS50004">
    <property type="entry name" value="C2"/>
    <property type="match status" value="1"/>
</dbReference>
<evidence type="ECO:0000313" key="3">
    <source>
        <dbReference type="EMBL" id="RNA20110.1"/>
    </source>
</evidence>
<keyword evidence="4" id="KW-1185">Reference proteome</keyword>
<keyword evidence="3" id="KW-0418">Kinase</keyword>
<dbReference type="STRING" id="10195.A0A3M7R9C1"/>
<dbReference type="PANTHER" id="PTHR45716">
    <property type="entry name" value="BITESIZE, ISOFORM I"/>
    <property type="match status" value="1"/>
</dbReference>
<dbReference type="Pfam" id="PF00168">
    <property type="entry name" value="C2"/>
    <property type="match status" value="1"/>
</dbReference>
<gene>
    <name evidence="3" type="ORF">BpHYR1_010125</name>
</gene>
<feature type="domain" description="PX" evidence="2">
    <location>
        <begin position="59"/>
        <end position="172"/>
    </location>
</feature>
<dbReference type="OrthoDB" id="270970at2759"/>
<dbReference type="EMBL" id="REGN01003922">
    <property type="protein sequence ID" value="RNA20110.1"/>
    <property type="molecule type" value="Genomic_DNA"/>
</dbReference>
<dbReference type="GO" id="GO:0016301">
    <property type="term" value="F:kinase activity"/>
    <property type="evidence" value="ECO:0007669"/>
    <property type="project" value="UniProtKB-KW"/>
</dbReference>
<accession>A0A3M7R9C1</accession>
<organism evidence="3 4">
    <name type="scientific">Brachionus plicatilis</name>
    <name type="common">Marine rotifer</name>
    <name type="synonym">Brachionus muelleri</name>
    <dbReference type="NCBI Taxonomy" id="10195"/>
    <lineage>
        <taxon>Eukaryota</taxon>
        <taxon>Metazoa</taxon>
        <taxon>Spiralia</taxon>
        <taxon>Gnathifera</taxon>
        <taxon>Rotifera</taxon>
        <taxon>Eurotatoria</taxon>
        <taxon>Monogononta</taxon>
        <taxon>Pseudotrocha</taxon>
        <taxon>Ploima</taxon>
        <taxon>Brachionidae</taxon>
        <taxon>Brachionus</taxon>
    </lineage>
</organism>
<dbReference type="SMART" id="SM00312">
    <property type="entry name" value="PX"/>
    <property type="match status" value="1"/>
</dbReference>
<sequence>MRILKIFLKFNLFGSFKYYYNLTKISLIYNKPKSLNQGSAPDPLNLIKIKIYFSPEIDGKITDINIKRSETTSFANSRELIKCNVIRETEFESNEVYRTFEEFCELYNVLSKTFTTLRLSETPSYSKFKEEKKFFKRYLLVEKLLKEIMSLPAEISQSEIIYTFFHPILRDKKQEAFYSTDSENVLALNNEQFFENNNLHELDIKGEVKLKLRLKDNKFFVNCLQCRNLKPPFNQSISSLKPYVKCYLRPDYTKSTKKKVQALFNGANPIFTETMEYDISLEELKKRTLELSVLNNRINIKEKIGSIEIKLADINWQNEYRKKNRDN</sequence>
<dbReference type="GO" id="GO:0042043">
    <property type="term" value="F:neurexin family protein binding"/>
    <property type="evidence" value="ECO:0007669"/>
    <property type="project" value="TreeGrafter"/>
</dbReference>
<dbReference type="InterPro" id="IPR036871">
    <property type="entry name" value="PX_dom_sf"/>
</dbReference>
<dbReference type="PROSITE" id="PS50195">
    <property type="entry name" value="PX"/>
    <property type="match status" value="1"/>
</dbReference>
<evidence type="ECO:0000313" key="4">
    <source>
        <dbReference type="Proteomes" id="UP000276133"/>
    </source>
</evidence>
<feature type="domain" description="C2" evidence="1">
    <location>
        <begin position="204"/>
        <end position="324"/>
    </location>
</feature>
<proteinExistence type="predicted"/>
<name>A0A3M7R9C1_BRAPC</name>
<dbReference type="Gene3D" id="3.30.1520.10">
    <property type="entry name" value="Phox-like domain"/>
    <property type="match status" value="1"/>
</dbReference>
<dbReference type="GO" id="GO:0006887">
    <property type="term" value="P:exocytosis"/>
    <property type="evidence" value="ECO:0007669"/>
    <property type="project" value="TreeGrafter"/>
</dbReference>
<keyword evidence="3" id="KW-0808">Transferase</keyword>
<dbReference type="InterPro" id="IPR000008">
    <property type="entry name" value="C2_dom"/>
</dbReference>
<dbReference type="Pfam" id="PF00787">
    <property type="entry name" value="PX"/>
    <property type="match status" value="1"/>
</dbReference>
<comment type="caution">
    <text evidence="3">The sequence shown here is derived from an EMBL/GenBank/DDBJ whole genome shotgun (WGS) entry which is preliminary data.</text>
</comment>
<reference evidence="3 4" key="1">
    <citation type="journal article" date="2018" name="Sci. Rep.">
        <title>Genomic signatures of local adaptation to the degree of environmental predictability in rotifers.</title>
        <authorList>
            <person name="Franch-Gras L."/>
            <person name="Hahn C."/>
            <person name="Garcia-Roger E.M."/>
            <person name="Carmona M.J."/>
            <person name="Serra M."/>
            <person name="Gomez A."/>
        </authorList>
    </citation>
    <scope>NUCLEOTIDE SEQUENCE [LARGE SCALE GENOMIC DNA]</scope>
    <source>
        <strain evidence="3">HYR1</strain>
    </source>
</reference>
<dbReference type="InterPro" id="IPR001683">
    <property type="entry name" value="PX_dom"/>
</dbReference>
<dbReference type="AlphaFoldDB" id="A0A3M7R9C1"/>
<protein>
    <submittedName>
        <fullName evidence="3">Phosphatidylinositol 4-phosphate 3-kinase C2 domain-containing subunit beta isoform X1</fullName>
    </submittedName>
</protein>
<dbReference type="InterPro" id="IPR035892">
    <property type="entry name" value="C2_domain_sf"/>
</dbReference>
<evidence type="ECO:0000259" key="2">
    <source>
        <dbReference type="PROSITE" id="PS50195"/>
    </source>
</evidence>
<dbReference type="SMART" id="SM00239">
    <property type="entry name" value="C2"/>
    <property type="match status" value="1"/>
</dbReference>
<evidence type="ECO:0000259" key="1">
    <source>
        <dbReference type="PROSITE" id="PS50004"/>
    </source>
</evidence>
<dbReference type="SUPFAM" id="SSF64268">
    <property type="entry name" value="PX domain"/>
    <property type="match status" value="1"/>
</dbReference>
<dbReference type="Gene3D" id="2.60.40.150">
    <property type="entry name" value="C2 domain"/>
    <property type="match status" value="1"/>
</dbReference>
<dbReference type="GO" id="GO:0035091">
    <property type="term" value="F:phosphatidylinositol binding"/>
    <property type="evidence" value="ECO:0007669"/>
    <property type="project" value="InterPro"/>
</dbReference>
<dbReference type="PANTHER" id="PTHR45716:SF2">
    <property type="entry name" value="BITESIZE, ISOFORM I"/>
    <property type="match status" value="1"/>
</dbReference>